<dbReference type="InterPro" id="IPR004610">
    <property type="entry name" value="RecJ"/>
</dbReference>
<evidence type="ECO:0000259" key="9">
    <source>
        <dbReference type="Pfam" id="PF17768"/>
    </source>
</evidence>
<dbReference type="Pfam" id="PF17768">
    <property type="entry name" value="RecJ_OB"/>
    <property type="match status" value="1"/>
</dbReference>
<dbReference type="Pfam" id="PF01368">
    <property type="entry name" value="DHH"/>
    <property type="match status" value="1"/>
</dbReference>
<dbReference type="Gene3D" id="3.10.310.30">
    <property type="match status" value="1"/>
</dbReference>
<dbReference type="Proteomes" id="UP000679179">
    <property type="component" value="Unassembled WGS sequence"/>
</dbReference>
<dbReference type="InterPro" id="IPR038763">
    <property type="entry name" value="DHH_sf"/>
</dbReference>
<organism evidence="10 11">
    <name type="scientific">Clostridium polyendosporum</name>
    <dbReference type="NCBI Taxonomy" id="69208"/>
    <lineage>
        <taxon>Bacteria</taxon>
        <taxon>Bacillati</taxon>
        <taxon>Bacillota</taxon>
        <taxon>Clostridia</taxon>
        <taxon>Eubacteriales</taxon>
        <taxon>Clostridiaceae</taxon>
        <taxon>Clostridium</taxon>
    </lineage>
</organism>
<evidence type="ECO:0000259" key="8">
    <source>
        <dbReference type="Pfam" id="PF02272"/>
    </source>
</evidence>
<keyword evidence="5 10" id="KW-0269">Exonuclease</keyword>
<dbReference type="Pfam" id="PF02272">
    <property type="entry name" value="DHHA1"/>
    <property type="match status" value="1"/>
</dbReference>
<keyword evidence="6" id="KW-0175">Coiled coil</keyword>
<evidence type="ECO:0000256" key="5">
    <source>
        <dbReference type="ARBA" id="ARBA00022839"/>
    </source>
</evidence>
<dbReference type="GO" id="GO:0008409">
    <property type="term" value="F:5'-3' exonuclease activity"/>
    <property type="evidence" value="ECO:0007669"/>
    <property type="project" value="InterPro"/>
</dbReference>
<evidence type="ECO:0000313" key="11">
    <source>
        <dbReference type="Proteomes" id="UP000679179"/>
    </source>
</evidence>
<dbReference type="InterPro" id="IPR041122">
    <property type="entry name" value="RecJ_OB"/>
</dbReference>
<keyword evidence="11" id="KW-1185">Reference proteome</keyword>
<dbReference type="InterPro" id="IPR003156">
    <property type="entry name" value="DHHA1_dom"/>
</dbReference>
<feature type="domain" description="DDH" evidence="7">
    <location>
        <begin position="79"/>
        <end position="233"/>
    </location>
</feature>
<keyword evidence="3" id="KW-0540">Nuclease</keyword>
<accession>A0A919RZ42</accession>
<evidence type="ECO:0000256" key="6">
    <source>
        <dbReference type="SAM" id="Coils"/>
    </source>
</evidence>
<dbReference type="GO" id="GO:0003676">
    <property type="term" value="F:nucleic acid binding"/>
    <property type="evidence" value="ECO:0007669"/>
    <property type="project" value="InterPro"/>
</dbReference>
<comment type="caution">
    <text evidence="10">The sequence shown here is derived from an EMBL/GenBank/DDBJ whole genome shotgun (WGS) entry which is preliminary data.</text>
</comment>
<dbReference type="Gene3D" id="3.90.1640.30">
    <property type="match status" value="1"/>
</dbReference>
<dbReference type="PANTHER" id="PTHR30255">
    <property type="entry name" value="SINGLE-STRANDED-DNA-SPECIFIC EXONUCLEASE RECJ"/>
    <property type="match status" value="1"/>
</dbReference>
<feature type="domain" description="DHHA1" evidence="8">
    <location>
        <begin position="357"/>
        <end position="446"/>
    </location>
</feature>
<reference evidence="10" key="1">
    <citation type="submission" date="2021-03" db="EMBL/GenBank/DDBJ databases">
        <title>Taxonomic study of Clostridium polyendosporum from meadow-gley soil under rice.</title>
        <authorList>
            <person name="Kobayashi H."/>
            <person name="Tanizawa Y."/>
            <person name="Yagura M."/>
        </authorList>
    </citation>
    <scope>NUCLEOTIDE SEQUENCE</scope>
    <source>
        <strain evidence="10">JCM 30710</strain>
    </source>
</reference>
<dbReference type="PANTHER" id="PTHR30255:SF2">
    <property type="entry name" value="SINGLE-STRANDED-DNA-SPECIFIC EXONUCLEASE RECJ"/>
    <property type="match status" value="1"/>
</dbReference>
<dbReference type="GO" id="GO:0006281">
    <property type="term" value="P:DNA repair"/>
    <property type="evidence" value="ECO:0007669"/>
    <property type="project" value="InterPro"/>
</dbReference>
<dbReference type="AlphaFoldDB" id="A0A919RZ42"/>
<evidence type="ECO:0000259" key="7">
    <source>
        <dbReference type="Pfam" id="PF01368"/>
    </source>
</evidence>
<dbReference type="InterPro" id="IPR051673">
    <property type="entry name" value="SSDNA_exonuclease_RecJ"/>
</dbReference>
<dbReference type="SUPFAM" id="SSF64182">
    <property type="entry name" value="DHH phosphoesterases"/>
    <property type="match status" value="1"/>
</dbReference>
<keyword evidence="4" id="KW-0378">Hydrolase</keyword>
<dbReference type="GO" id="GO:0006310">
    <property type="term" value="P:DNA recombination"/>
    <property type="evidence" value="ECO:0007669"/>
    <property type="project" value="InterPro"/>
</dbReference>
<evidence type="ECO:0000256" key="3">
    <source>
        <dbReference type="ARBA" id="ARBA00022722"/>
    </source>
</evidence>
<dbReference type="NCBIfam" id="TIGR00644">
    <property type="entry name" value="recJ"/>
    <property type="match status" value="1"/>
</dbReference>
<gene>
    <name evidence="10" type="primary">recJ</name>
    <name evidence="10" type="ORF">CPJCM30710_08010</name>
</gene>
<feature type="domain" description="RecJ OB" evidence="9">
    <location>
        <begin position="463"/>
        <end position="587"/>
    </location>
</feature>
<dbReference type="EMBL" id="BOPZ01000004">
    <property type="protein sequence ID" value="GIM28135.1"/>
    <property type="molecule type" value="Genomic_DNA"/>
</dbReference>
<dbReference type="RefSeq" id="WP_212902869.1">
    <property type="nucleotide sequence ID" value="NZ_BOPZ01000004.1"/>
</dbReference>
<evidence type="ECO:0000256" key="4">
    <source>
        <dbReference type="ARBA" id="ARBA00022801"/>
    </source>
</evidence>
<evidence type="ECO:0000313" key="10">
    <source>
        <dbReference type="EMBL" id="GIM28135.1"/>
    </source>
</evidence>
<proteinExistence type="inferred from homology"/>
<evidence type="ECO:0000256" key="2">
    <source>
        <dbReference type="ARBA" id="ARBA00019841"/>
    </source>
</evidence>
<feature type="coiled-coil region" evidence="6">
    <location>
        <begin position="313"/>
        <end position="340"/>
    </location>
</feature>
<comment type="similarity">
    <text evidence="1">Belongs to the RecJ family.</text>
</comment>
<name>A0A919RZ42_9CLOT</name>
<protein>
    <recommendedName>
        <fullName evidence="2">Single-stranded-DNA-specific exonuclease RecJ</fullName>
    </recommendedName>
</protein>
<sequence>MKENWLLINRNVSDVKKLSSENGISQFTAKLLLNRDIAEIKDVKRFLEGSLDDLYDGFQMQDMYIAVRIVSSAIRSGKRIIIYGDYDCDGVVSTVILYDILKQCGANYNFYIPDREDEGYGMNSERIQKLKEEGYEVILTCDNGIAAFEQVALAKSLGMDVVITDHHDIPFKEKENGEKEFLLPIADAIINPKRKDCNYPFKKLCGAGVALKFGKCLLKEMGIDSKEADKLIEFCALATVCDVVDLLDENRIIVKKGLEMLNNTNNLGLKALIKETGLKEKNISAYHLGFVIGPCVNATGRLETADLSVELLITEDEKRAEDLAKELFQLNQKRQDLTIESVEMVIDQIEKNNMDKDKVLVVYNPYIHESIAGIVAGRIRERYNVPTIIMTKGKSMPKGSGRSIEEYNMFEELSKCKYLIEKFGGHPMAAGLSVREEALPLLRQELLKNCVLSDEDIIPKVRIDARLPLNLLNEGIIEEINALEPFGKGNNTPIFGERGIEVSRIWLMGREKNIVKFRMKVPNSYYPIDGISFDRFDDFKEQYINIYGKEKFTEIITSSYCDFKMDILFYPSINEYNGNRTIQVIIKSIRF</sequence>
<evidence type="ECO:0000256" key="1">
    <source>
        <dbReference type="ARBA" id="ARBA00005915"/>
    </source>
</evidence>
<dbReference type="InterPro" id="IPR001667">
    <property type="entry name" value="DDH_dom"/>
</dbReference>